<dbReference type="Proteomes" id="UP000078428">
    <property type="component" value="Unassembled WGS sequence"/>
</dbReference>
<evidence type="ECO:0000313" key="2">
    <source>
        <dbReference type="Proteomes" id="UP000078428"/>
    </source>
</evidence>
<name>A0A178MP53_9PROT</name>
<protein>
    <submittedName>
        <fullName evidence="1">Uncharacterized protein</fullName>
    </submittedName>
</protein>
<dbReference type="PROSITE" id="PS51257">
    <property type="entry name" value="PROKAR_LIPOPROTEIN"/>
    <property type="match status" value="1"/>
</dbReference>
<keyword evidence="2" id="KW-1185">Reference proteome</keyword>
<dbReference type="OrthoDB" id="7357091at2"/>
<reference evidence="1" key="1">
    <citation type="submission" date="2016-04" db="EMBL/GenBank/DDBJ databases">
        <title>Draft genome sequence of freshwater magnetotactic bacteria Magnetospirillum marisnigri SP-1 and Magnetospirillum moscoviense BB-1.</title>
        <authorList>
            <person name="Koziaeva V."/>
            <person name="Dziuba M.V."/>
            <person name="Ivanov T.M."/>
            <person name="Kuznetsov B."/>
            <person name="Grouzdev D.S."/>
        </authorList>
    </citation>
    <scope>NUCLEOTIDE SEQUENCE [LARGE SCALE GENOMIC DNA]</scope>
    <source>
        <strain evidence="1">SP-1</strain>
    </source>
</reference>
<dbReference type="STRING" id="1285242.A6A04_02210"/>
<comment type="caution">
    <text evidence="1">The sequence shown here is derived from an EMBL/GenBank/DDBJ whole genome shotgun (WGS) entry which is preliminary data.</text>
</comment>
<organism evidence="1 2">
    <name type="scientific">Paramagnetospirillum marisnigri</name>
    <dbReference type="NCBI Taxonomy" id="1285242"/>
    <lineage>
        <taxon>Bacteria</taxon>
        <taxon>Pseudomonadati</taxon>
        <taxon>Pseudomonadota</taxon>
        <taxon>Alphaproteobacteria</taxon>
        <taxon>Rhodospirillales</taxon>
        <taxon>Magnetospirillaceae</taxon>
        <taxon>Paramagnetospirillum</taxon>
    </lineage>
</organism>
<sequence>MKRLSVITVCLLATACAENTEGQIFGTVAGAGTGAAIGRAAAIGSRAPLGFTGVGAAAGAVLGYAIGDYVDPQAQRLWSGATVEAAETGRAVRWESHGHRGSVTALGESWTDAGARVCRNLRQEASRLREADTPYMRQVVACRNAEGSWEVAEPAKDDEI</sequence>
<dbReference type="EMBL" id="LWQT01000055">
    <property type="protein sequence ID" value="OAN50371.1"/>
    <property type="molecule type" value="Genomic_DNA"/>
</dbReference>
<accession>A0A178MP53</accession>
<evidence type="ECO:0000313" key="1">
    <source>
        <dbReference type="EMBL" id="OAN50371.1"/>
    </source>
</evidence>
<proteinExistence type="predicted"/>
<gene>
    <name evidence="1" type="ORF">A6A04_02210</name>
</gene>
<dbReference type="AlphaFoldDB" id="A0A178MP53"/>